<name>A0A2H4VD62_9EURY</name>
<proteinExistence type="predicted"/>
<sequence length="451" mass="50621">MKLKYKIMLLSVLIVTLAFMAYSYSQIPFYTQEYPAGPSLNTGDRLLIVAPHPDDEVICNGGIIGYAVEHHIPVKVVVVTDGNDTKTSPITRHGETINGTKILGLNEEDVIFLGYNDGSLRSLLNDYWDNKNPFTAPDGSKQINYPYAHEKNASYSGSSLTNNLKTIINEFNPTIIVYPGGDDEQFDHQATSGFIEHATTQTRYNGSKYTYLLHLPPNWPSPRSYYPEYYLVPPKQLVGMENGPKWSVFNLTTHQERLKEESLQAYRTQIVPSSYLLSFLRKNELFAEYSTINVSRNNANIPEQDYARGLQVPPILFVDAAGDGKYHGKEEPWDILSAGMNINKEKSWISLKTVGKPVSSAVYNVRLNIFNPEGTQRVKISVDNGAARLEREGIGTSTSEEIPLIIKNNTMIMEIPSNLFKNNPYFILSIDATKSGAVLDQTPWRVVKVQP</sequence>
<dbReference type="GeneID" id="35121647"/>
<dbReference type="InterPro" id="IPR003737">
    <property type="entry name" value="GlcNAc_PI_deacetylase-related"/>
</dbReference>
<organism evidence="1 2">
    <name type="scientific">Methanobacterium subterraneum</name>
    <dbReference type="NCBI Taxonomy" id="59277"/>
    <lineage>
        <taxon>Archaea</taxon>
        <taxon>Methanobacteriati</taxon>
        <taxon>Methanobacteriota</taxon>
        <taxon>Methanomada group</taxon>
        <taxon>Methanobacteria</taxon>
        <taxon>Methanobacteriales</taxon>
        <taxon>Methanobacteriaceae</taxon>
        <taxon>Methanobacterium</taxon>
    </lineage>
</organism>
<dbReference type="Proteomes" id="UP000232806">
    <property type="component" value="Chromosome"/>
</dbReference>
<gene>
    <name evidence="1" type="ORF">BK007_08570</name>
</gene>
<dbReference type="OrthoDB" id="70547at2157"/>
<evidence type="ECO:0000313" key="1">
    <source>
        <dbReference type="EMBL" id="AUB56045.1"/>
    </source>
</evidence>
<dbReference type="SUPFAM" id="SSF102588">
    <property type="entry name" value="LmbE-like"/>
    <property type="match status" value="1"/>
</dbReference>
<evidence type="ECO:0000313" key="2">
    <source>
        <dbReference type="Proteomes" id="UP000232806"/>
    </source>
</evidence>
<dbReference type="InterPro" id="IPR024078">
    <property type="entry name" value="LmbE-like_dom_sf"/>
</dbReference>
<dbReference type="GO" id="GO:0016811">
    <property type="term" value="F:hydrolase activity, acting on carbon-nitrogen (but not peptide) bonds, in linear amides"/>
    <property type="evidence" value="ECO:0007669"/>
    <property type="project" value="TreeGrafter"/>
</dbReference>
<accession>A0A2H4VD62</accession>
<dbReference type="PANTHER" id="PTHR12993:SF29">
    <property type="entry name" value="BLR3841 PROTEIN"/>
    <property type="match status" value="1"/>
</dbReference>
<dbReference type="Gene3D" id="3.40.50.10320">
    <property type="entry name" value="LmbE-like"/>
    <property type="match status" value="1"/>
</dbReference>
<protein>
    <submittedName>
        <fullName evidence="1">LmbE-like protein</fullName>
    </submittedName>
</protein>
<dbReference type="Pfam" id="PF02585">
    <property type="entry name" value="PIG-L"/>
    <property type="match status" value="1"/>
</dbReference>
<reference evidence="1 2" key="1">
    <citation type="submission" date="2016-10" db="EMBL/GenBank/DDBJ databases">
        <title>Comparative genomics between deep and shallow subseafloor isolates.</title>
        <authorList>
            <person name="Ishii S."/>
            <person name="Miller J.R."/>
            <person name="Sutton G."/>
            <person name="Suzuki S."/>
            <person name="Methe B."/>
            <person name="Inagaki F."/>
            <person name="Imachi H."/>
        </authorList>
    </citation>
    <scope>NUCLEOTIDE SEQUENCE [LARGE SCALE GENOMIC DNA]</scope>
    <source>
        <strain evidence="1 2">MO-MB1</strain>
    </source>
</reference>
<dbReference type="EMBL" id="CP017766">
    <property type="protein sequence ID" value="AUB56045.1"/>
    <property type="molecule type" value="Genomic_DNA"/>
</dbReference>
<dbReference type="AlphaFoldDB" id="A0A2H4VD62"/>
<dbReference type="RefSeq" id="WP_100906020.1">
    <property type="nucleotide sequence ID" value="NZ_CP017766.1"/>
</dbReference>
<dbReference type="PANTHER" id="PTHR12993">
    <property type="entry name" value="N-ACETYLGLUCOSAMINYL-PHOSPHATIDYLINOSITOL DE-N-ACETYLASE-RELATED"/>
    <property type="match status" value="1"/>
</dbReference>